<dbReference type="Pfam" id="PF00702">
    <property type="entry name" value="Hydrolase"/>
    <property type="match status" value="1"/>
</dbReference>
<dbReference type="GO" id="GO:0006206">
    <property type="term" value="P:pyrimidine nucleobase metabolic process"/>
    <property type="evidence" value="ECO:0007669"/>
    <property type="project" value="TreeGrafter"/>
</dbReference>
<protein>
    <submittedName>
        <fullName evidence="1">Pyrimidine 5-nucleotidase</fullName>
    </submittedName>
</protein>
<organism evidence="1 2">
    <name type="scientific">Multifurca ochricompacta</name>
    <dbReference type="NCBI Taxonomy" id="376703"/>
    <lineage>
        <taxon>Eukaryota</taxon>
        <taxon>Fungi</taxon>
        <taxon>Dikarya</taxon>
        <taxon>Basidiomycota</taxon>
        <taxon>Agaricomycotina</taxon>
        <taxon>Agaricomycetes</taxon>
        <taxon>Russulales</taxon>
        <taxon>Russulaceae</taxon>
        <taxon>Multifurca</taxon>
    </lineage>
</organism>
<comment type="caution">
    <text evidence="1">The sequence shown here is derived from an EMBL/GenBank/DDBJ whole genome shotgun (WGS) entry which is preliminary data.</text>
</comment>
<dbReference type="AlphaFoldDB" id="A0AAD4MBW7"/>
<dbReference type="SFLD" id="SFLDG01129">
    <property type="entry name" value="C1.5:_HAD__Beta-PGM__Phosphata"/>
    <property type="match status" value="1"/>
</dbReference>
<reference evidence="1" key="1">
    <citation type="journal article" date="2022" name="New Phytol.">
        <title>Evolutionary transition to the ectomycorrhizal habit in the genomes of a hyperdiverse lineage of mushroom-forming fungi.</title>
        <authorList>
            <person name="Looney B."/>
            <person name="Miyauchi S."/>
            <person name="Morin E."/>
            <person name="Drula E."/>
            <person name="Courty P.E."/>
            <person name="Kohler A."/>
            <person name="Kuo A."/>
            <person name="LaButti K."/>
            <person name="Pangilinan J."/>
            <person name="Lipzen A."/>
            <person name="Riley R."/>
            <person name="Andreopoulos W."/>
            <person name="He G."/>
            <person name="Johnson J."/>
            <person name="Nolan M."/>
            <person name="Tritt A."/>
            <person name="Barry K.W."/>
            <person name="Grigoriev I.V."/>
            <person name="Nagy L.G."/>
            <person name="Hibbett D."/>
            <person name="Henrissat B."/>
            <person name="Matheny P.B."/>
            <person name="Labbe J."/>
            <person name="Martin F.M."/>
        </authorList>
    </citation>
    <scope>NUCLEOTIDE SEQUENCE</scope>
    <source>
        <strain evidence="1">BPL690</strain>
    </source>
</reference>
<gene>
    <name evidence="1" type="ORF">B0F90DRAFT_1807920</name>
</gene>
<keyword evidence="2" id="KW-1185">Reference proteome</keyword>
<name>A0AAD4MBW7_9AGAM</name>
<dbReference type="EMBL" id="WTXG01000002">
    <property type="protein sequence ID" value="KAI0307280.1"/>
    <property type="molecule type" value="Genomic_DNA"/>
</dbReference>
<dbReference type="InterPro" id="IPR052791">
    <property type="entry name" value="SSM1_domain"/>
</dbReference>
<dbReference type="NCBIfam" id="TIGR01993">
    <property type="entry name" value="Pyr-5-nucltdase"/>
    <property type="match status" value="1"/>
</dbReference>
<accession>A0AAD4MBW7</accession>
<dbReference type="GO" id="GO:0009166">
    <property type="term" value="P:nucleotide catabolic process"/>
    <property type="evidence" value="ECO:0007669"/>
    <property type="project" value="TreeGrafter"/>
</dbReference>
<dbReference type="SFLD" id="SFLDG01132">
    <property type="entry name" value="C1.5.3:_5'-Nucleotidase_Like"/>
    <property type="match status" value="1"/>
</dbReference>
<dbReference type="GO" id="GO:0008252">
    <property type="term" value="F:nucleotidase activity"/>
    <property type="evidence" value="ECO:0007669"/>
    <property type="project" value="TreeGrafter"/>
</dbReference>
<dbReference type="InterPro" id="IPR036412">
    <property type="entry name" value="HAD-like_sf"/>
</dbReference>
<dbReference type="NCBIfam" id="TIGR01509">
    <property type="entry name" value="HAD-SF-IA-v3"/>
    <property type="match status" value="1"/>
</dbReference>
<dbReference type="Proteomes" id="UP001203297">
    <property type="component" value="Unassembled WGS sequence"/>
</dbReference>
<sequence length="247" mass="28566">MAIEHTYDDRLVAFLDIDNTLYSKSFKIAQEMGVRIHAYFVSLGLSDEEASKLHLQYYTQYGLALRGLRRHYGVDPIDFNDKCDGSIPLEDILKPDPRLRQLLQDIDRSKCRVWALTNAYDTHAERVLKILNLRDQIEGVVFCDYLEEDFDCKPEPTFYLQAMQKAGVRDPTKCLFVDDSLGNVEGAKNVGWLRCVHFRETEAVEALCIKHTSEDQEKLLGENEIIVIEDLQQLRDVWSDVFVQTEN</sequence>
<proteinExistence type="predicted"/>
<dbReference type="PANTHER" id="PTHR47438">
    <property type="entry name" value="PHOSPHATE METABOLISM PROTEIN 8-RELATED"/>
    <property type="match status" value="1"/>
</dbReference>
<dbReference type="InterPro" id="IPR010237">
    <property type="entry name" value="Pyr-5-nucltdase"/>
</dbReference>
<dbReference type="Gene3D" id="3.40.50.1000">
    <property type="entry name" value="HAD superfamily/HAD-like"/>
    <property type="match status" value="1"/>
</dbReference>
<dbReference type="InterPro" id="IPR006439">
    <property type="entry name" value="HAD-SF_hydro_IA"/>
</dbReference>
<dbReference type="PANTHER" id="PTHR47438:SF1">
    <property type="entry name" value="PHOSPHATE METABOLISM PROTEIN 8-RELATED"/>
    <property type="match status" value="1"/>
</dbReference>
<dbReference type="SFLD" id="SFLDS00003">
    <property type="entry name" value="Haloacid_Dehalogenase"/>
    <property type="match status" value="1"/>
</dbReference>
<evidence type="ECO:0000313" key="1">
    <source>
        <dbReference type="EMBL" id="KAI0307280.1"/>
    </source>
</evidence>
<dbReference type="InterPro" id="IPR023214">
    <property type="entry name" value="HAD_sf"/>
</dbReference>
<dbReference type="Gene3D" id="1.10.150.450">
    <property type="match status" value="1"/>
</dbReference>
<dbReference type="SUPFAM" id="SSF56784">
    <property type="entry name" value="HAD-like"/>
    <property type="match status" value="1"/>
</dbReference>
<evidence type="ECO:0000313" key="2">
    <source>
        <dbReference type="Proteomes" id="UP001203297"/>
    </source>
</evidence>